<keyword evidence="1 5" id="KW-0547">Nucleotide-binding</keyword>
<dbReference type="PANTHER" id="PTHR21529:SF4">
    <property type="entry name" value="TPR AND ANKYRIN REPEAT-CONTAINING PROTEIN 1"/>
    <property type="match status" value="1"/>
</dbReference>
<keyword evidence="4 5" id="KW-0067">ATP-binding</keyword>
<dbReference type="Pfam" id="PF00580">
    <property type="entry name" value="UvrD-helicase"/>
    <property type="match status" value="1"/>
</dbReference>
<evidence type="ECO:0000256" key="3">
    <source>
        <dbReference type="ARBA" id="ARBA00022806"/>
    </source>
</evidence>
<dbReference type="InterPro" id="IPR039904">
    <property type="entry name" value="TRANK1"/>
</dbReference>
<feature type="domain" description="UvrD-like helicase ATP-binding" evidence="6">
    <location>
        <begin position="439"/>
        <end position="782"/>
    </location>
</feature>
<reference evidence="7" key="1">
    <citation type="submission" date="2015-10" db="EMBL/GenBank/DDBJ databases">
        <authorList>
            <person name="Regsiter A."/>
            <person name="william w."/>
        </authorList>
    </citation>
    <scope>NUCLEOTIDE SEQUENCE</scope>
    <source>
        <strain evidence="7">Montdore</strain>
    </source>
</reference>
<name>A0A292PMJ1_9PEZI</name>
<dbReference type="EMBL" id="LN891107">
    <property type="protein sequence ID" value="CUS08892.1"/>
    <property type="molecule type" value="Genomic_DNA"/>
</dbReference>
<evidence type="ECO:0000313" key="8">
    <source>
        <dbReference type="Proteomes" id="UP001412239"/>
    </source>
</evidence>
<protein>
    <recommendedName>
        <fullName evidence="6">UvrD-like helicase ATP-binding domain-containing protein</fullName>
    </recommendedName>
</protein>
<dbReference type="Proteomes" id="UP001412239">
    <property type="component" value="Unassembled WGS sequence"/>
</dbReference>
<feature type="binding site" evidence="5">
    <location>
        <begin position="460"/>
        <end position="467"/>
    </location>
    <ligand>
        <name>ATP</name>
        <dbReference type="ChEBI" id="CHEBI:30616"/>
    </ligand>
</feature>
<dbReference type="GO" id="GO:0016787">
    <property type="term" value="F:hydrolase activity"/>
    <property type="evidence" value="ECO:0007669"/>
    <property type="project" value="UniProtKB-UniRule"/>
</dbReference>
<evidence type="ECO:0000256" key="4">
    <source>
        <dbReference type="ARBA" id="ARBA00022840"/>
    </source>
</evidence>
<keyword evidence="8" id="KW-1185">Reference proteome</keyword>
<keyword evidence="2 5" id="KW-0378">Hydrolase</keyword>
<gene>
    <name evidence="7" type="ORF">GSTUAT00007011001</name>
</gene>
<evidence type="ECO:0000256" key="2">
    <source>
        <dbReference type="ARBA" id="ARBA00022801"/>
    </source>
</evidence>
<accession>A0A292PMJ1</accession>
<dbReference type="PANTHER" id="PTHR21529">
    <property type="entry name" value="MAMMARY TURMOR VIRUS RECEPTOR HOMOLOG 1, 2 MTVR1, 2"/>
    <property type="match status" value="1"/>
</dbReference>
<dbReference type="PROSITE" id="PS51198">
    <property type="entry name" value="UVRD_HELICASE_ATP_BIND"/>
    <property type="match status" value="1"/>
</dbReference>
<dbReference type="GO" id="GO:0005524">
    <property type="term" value="F:ATP binding"/>
    <property type="evidence" value="ECO:0007669"/>
    <property type="project" value="UniProtKB-UniRule"/>
</dbReference>
<dbReference type="SUPFAM" id="SSF52540">
    <property type="entry name" value="P-loop containing nucleoside triphosphate hydrolases"/>
    <property type="match status" value="1"/>
</dbReference>
<evidence type="ECO:0000259" key="6">
    <source>
        <dbReference type="PROSITE" id="PS51198"/>
    </source>
</evidence>
<organism evidence="7 8">
    <name type="scientific">Tuber aestivum</name>
    <name type="common">summer truffle</name>
    <dbReference type="NCBI Taxonomy" id="59557"/>
    <lineage>
        <taxon>Eukaryota</taxon>
        <taxon>Fungi</taxon>
        <taxon>Dikarya</taxon>
        <taxon>Ascomycota</taxon>
        <taxon>Pezizomycotina</taxon>
        <taxon>Pezizomycetes</taxon>
        <taxon>Pezizales</taxon>
        <taxon>Tuberaceae</taxon>
        <taxon>Tuber</taxon>
    </lineage>
</organism>
<sequence length="1947" mass="221805">MDSGVEFLELIFSESPRGFRNAYESLAARPYEIFDLLLREERFKNFFSRIEIYGNNLASLLGQFSSFDKYDYNDSSLREIIRVFTLSLLTERFDDTRSRSAIAGIVLSVVKLSDPKTLGVFGVRLGALPEILRILIAEGHIKRLASGHGQCFEGLISEPRAREKWAQFIMDLCRGCEVHRSGPRGTSISELERFIRAIPCGSCTGTSSVPLDYGLNRDSGGEPARSRDHYFGSNLQSNVFKSLLGEALGPWKIILSQQAMENLAAVNAQGNLETVRRKFSELASGDWAGKKILHRARWDNLLSYRIPLFKAFYKTGHFILWQIDAAFDERFGEDYQVIKVWAIGKPQNLDRIGVQVHRAQQVYTKARVEACNRDDLGRSREISYPERVCLDGEEGGVLVVDDTSNGDFDDSAQLAKFYSLTTTVLDNISSTTGKVAYPVDVSAEEAAVVDHFLTPAFILGRSGTGKTTCLVYKLAGRYINSTENGLPLRQVLLTRSKRLVSKLRDNTDGLIEAKLGERKRATEGNYVNSDDFDDNTRKQFSSLTDADFPLVCTFDYLLRLIENSIREQVNRRRYIRIDNTKCDRVIDFVRFSVEYWEYMSPRLKKGIPADLAFLEIMGVIKGSASPATDFEPLSREEYLGKRWRLAPNFASEWERGAVYDIYEWYERTKKKNGDIDQADRIIRVTKALEEFRSSEIFSILDEIYVDEVQDQRTSDIGILLTLVGSPLGIHFAGDTAQCISKDALFRFANAKSLFYERFRDTVGRASQLKPVLLPLSHNFRSHKEILRVASLVMHLLYRGFPDLVDKLPPEVGDSPGPKPTLYIGDNIIDVLRFEKEVEKPRKSGGQSSRFNEYGEVRVVLVRDEETRDKLEGELGRSSLVLTILESKGMEFEDVFLYNFLSTSPYSHKLDILEELFRWRHGTDLSPKDHLGFGGESKLEQGVGLGSGYNTSAHLGGHAGWAKENIALCSELKHLYVGVTRARNRLWILESDSCILRPVRRLFNQTATLLLPREYPGPILEILTEQDIGVSELHRRLSAGRTISASRWREMGYQRIDDRQYSRALRCFEDAKDPHGIALANAYITEEIGLTKRARGSFEAANRRFMEASDSFLQAGSIAKAVQCRKEGGDPKGAVRILADNGAYEDAAWLAADAGLFSETSEIYTKLNKHERALAGYARGKQFKWMLNYLRRFESEIEPCCWKQYALFGYLTEFGGNDTTPGELEKRALKLIGYPEEQEAVLTKLNLVNKRFEMLSSNRKYMEAYGVGVDSGLLGNSVQLLSDKALWTKLDLKQVAQLDMVFRFLQAELVATNPWPRAKKDGRIHKVLLSAVRRGSQQINSFVKMWEDINRALDNSAWRGDTVQIGRFNDVQTASYVDILVTRSTRPNNELRLPLDNIERALEDLRDISSDGGIPSSAQIYCGVYEMPRQPGEYIVLEWSPLSDNPKPRPPLRPVDIESLRDKILRHILGDIIPPLVSLDEGLREVWKIKAKPQIVPPLRLAEIHSKKVDFLARLCQIFSGSSALVKRNRRPKDSLPRNWDWRFWRGALLEQMEFISPYYQKLEVLFNLKTDLVSREGRYRALCSLLLEDDTTEYRIESAVQMSVGACVSSLLAQYQTSIFLGYKEEWKFVLKAMRARIIERGNPSLRYGSEMVNLVNQFVSETEVGDFPGRFCENIYKVLGALGRGKDSLNFYSASIISLYEELALSLILLIRPYEFLIPESWHRLYLHRWDRKYSSPSALERFRYQQCLAKVCWTFCDMTVNIGRRRIRDISLALRSVTLIVICLINLGTFFPRPREYAIAWRKAQEVFDCEALDAAGIWGLRANELVVCLTDAFKDYGGNDSIRLVRGHEGRVDWFAGSPLGRSGIFVVKGRMVEEKKGHQWATSGSQRGRELSAAHILTAFWKRDARRVVEKIRERKRYLAPRYKYSKNCCLLVDMGVGKNWVY</sequence>
<keyword evidence="3 5" id="KW-0347">Helicase</keyword>
<dbReference type="InterPro" id="IPR027417">
    <property type="entry name" value="P-loop_NTPase"/>
</dbReference>
<dbReference type="InterPro" id="IPR014016">
    <property type="entry name" value="UvrD-like_ATP-bd"/>
</dbReference>
<dbReference type="GO" id="GO:0004386">
    <property type="term" value="F:helicase activity"/>
    <property type="evidence" value="ECO:0007669"/>
    <property type="project" value="UniProtKB-UniRule"/>
</dbReference>
<proteinExistence type="predicted"/>
<dbReference type="Gene3D" id="3.40.50.300">
    <property type="entry name" value="P-loop containing nucleotide triphosphate hydrolases"/>
    <property type="match status" value="2"/>
</dbReference>
<evidence type="ECO:0000256" key="1">
    <source>
        <dbReference type="ARBA" id="ARBA00022741"/>
    </source>
</evidence>
<evidence type="ECO:0000256" key="5">
    <source>
        <dbReference type="PROSITE-ProRule" id="PRU00560"/>
    </source>
</evidence>
<evidence type="ECO:0000313" key="7">
    <source>
        <dbReference type="EMBL" id="CUS08892.1"/>
    </source>
</evidence>